<dbReference type="Gene3D" id="1.10.260.40">
    <property type="entry name" value="lambda repressor-like DNA-binding domains"/>
    <property type="match status" value="1"/>
</dbReference>
<dbReference type="AlphaFoldDB" id="A0A975GHL6"/>
<dbReference type="EMBL" id="CP061799">
    <property type="protein sequence ID" value="QTA81645.1"/>
    <property type="molecule type" value="Genomic_DNA"/>
</dbReference>
<dbReference type="InterPro" id="IPR050807">
    <property type="entry name" value="TransReg_Diox_bact_type"/>
</dbReference>
<dbReference type="InterPro" id="IPR013096">
    <property type="entry name" value="Cupin_2"/>
</dbReference>
<evidence type="ECO:0000313" key="4">
    <source>
        <dbReference type="Proteomes" id="UP000663720"/>
    </source>
</evidence>
<protein>
    <submittedName>
        <fullName evidence="3">HTH domain-containing protein, Cro/C1-type</fullName>
    </submittedName>
</protein>
<dbReference type="PROSITE" id="PS50943">
    <property type="entry name" value="HTH_CROC1"/>
    <property type="match status" value="1"/>
</dbReference>
<dbReference type="GO" id="GO:0003700">
    <property type="term" value="F:DNA-binding transcription factor activity"/>
    <property type="evidence" value="ECO:0007669"/>
    <property type="project" value="TreeGrafter"/>
</dbReference>
<dbReference type="SUPFAM" id="SSF47413">
    <property type="entry name" value="lambda repressor-like DNA-binding domains"/>
    <property type="match status" value="1"/>
</dbReference>
<dbReference type="Pfam" id="PF07883">
    <property type="entry name" value="Cupin_2"/>
    <property type="match status" value="1"/>
</dbReference>
<feature type="domain" description="HTH cro/C1-type" evidence="2">
    <location>
        <begin position="13"/>
        <end position="67"/>
    </location>
</feature>
<dbReference type="Pfam" id="PF12844">
    <property type="entry name" value="HTH_19"/>
    <property type="match status" value="1"/>
</dbReference>
<dbReference type="SMART" id="SM00530">
    <property type="entry name" value="HTH_XRE"/>
    <property type="match status" value="1"/>
</dbReference>
<dbReference type="Proteomes" id="UP000663720">
    <property type="component" value="Chromosome"/>
</dbReference>
<dbReference type="InterPro" id="IPR001387">
    <property type="entry name" value="Cro/C1-type_HTH"/>
</dbReference>
<dbReference type="PANTHER" id="PTHR46797:SF19">
    <property type="entry name" value="BLL2473 PROTEIN"/>
    <property type="match status" value="1"/>
</dbReference>
<dbReference type="InterPro" id="IPR011051">
    <property type="entry name" value="RmlC_Cupin_sf"/>
</dbReference>
<keyword evidence="1" id="KW-0238">DNA-binding</keyword>
<sequence length="180" mass="20254">MPTKKLTPIGKKIKQVRTEKKLTLDRIANETGHSIDYLKSVEAGKEMPPVGALLQIARALEIDSGFFLKEQEATMKDRVKEYTKRTDEYAYKTLTPGAENKHLKAFLVTIDPMKDHTGVGYQHEGEEFNYVLTGTIEVVVGDHVNTLKSGESLHFNSNIKHQLRNIGDETAELLVVIYTP</sequence>
<evidence type="ECO:0000259" key="2">
    <source>
        <dbReference type="PROSITE" id="PS50943"/>
    </source>
</evidence>
<dbReference type="GO" id="GO:0003677">
    <property type="term" value="F:DNA binding"/>
    <property type="evidence" value="ECO:0007669"/>
    <property type="project" value="UniProtKB-KW"/>
</dbReference>
<dbReference type="GO" id="GO:0005829">
    <property type="term" value="C:cytosol"/>
    <property type="evidence" value="ECO:0007669"/>
    <property type="project" value="TreeGrafter"/>
</dbReference>
<evidence type="ECO:0000256" key="1">
    <source>
        <dbReference type="ARBA" id="ARBA00023125"/>
    </source>
</evidence>
<dbReference type="InterPro" id="IPR014710">
    <property type="entry name" value="RmlC-like_jellyroll"/>
</dbReference>
<dbReference type="InterPro" id="IPR010982">
    <property type="entry name" value="Lambda_DNA-bd_dom_sf"/>
</dbReference>
<dbReference type="RefSeq" id="WP_207687656.1">
    <property type="nucleotide sequence ID" value="NZ_CP061799.1"/>
</dbReference>
<dbReference type="PANTHER" id="PTHR46797">
    <property type="entry name" value="HTH-TYPE TRANSCRIPTIONAL REGULATOR"/>
    <property type="match status" value="1"/>
</dbReference>
<gene>
    <name evidence="3" type="ORF">dnl_39870</name>
</gene>
<name>A0A975GHL6_9BACT</name>
<accession>A0A975GHL6</accession>
<dbReference type="KEGG" id="dli:dnl_39870"/>
<keyword evidence="4" id="KW-1185">Reference proteome</keyword>
<reference evidence="3" key="1">
    <citation type="journal article" date="2021" name="Microb. Physiol.">
        <title>Proteogenomic Insights into the Physiology of Marine, Sulfate-Reducing, Filamentous Desulfonema limicola and Desulfonema magnum.</title>
        <authorList>
            <person name="Schnaars V."/>
            <person name="Wohlbrand L."/>
            <person name="Scheve S."/>
            <person name="Hinrichs C."/>
            <person name="Reinhardt R."/>
            <person name="Rabus R."/>
        </authorList>
    </citation>
    <scope>NUCLEOTIDE SEQUENCE</scope>
    <source>
        <strain evidence="3">5ac10</strain>
    </source>
</reference>
<dbReference type="CDD" id="cd00093">
    <property type="entry name" value="HTH_XRE"/>
    <property type="match status" value="1"/>
</dbReference>
<organism evidence="3 4">
    <name type="scientific">Desulfonema limicola</name>
    <dbReference type="NCBI Taxonomy" id="45656"/>
    <lineage>
        <taxon>Bacteria</taxon>
        <taxon>Pseudomonadati</taxon>
        <taxon>Thermodesulfobacteriota</taxon>
        <taxon>Desulfobacteria</taxon>
        <taxon>Desulfobacterales</taxon>
        <taxon>Desulfococcaceae</taxon>
        <taxon>Desulfonema</taxon>
    </lineage>
</organism>
<dbReference type="CDD" id="cd02209">
    <property type="entry name" value="cupin_XRE_C"/>
    <property type="match status" value="1"/>
</dbReference>
<proteinExistence type="predicted"/>
<evidence type="ECO:0000313" key="3">
    <source>
        <dbReference type="EMBL" id="QTA81645.1"/>
    </source>
</evidence>
<dbReference type="SUPFAM" id="SSF51182">
    <property type="entry name" value="RmlC-like cupins"/>
    <property type="match status" value="1"/>
</dbReference>
<dbReference type="Gene3D" id="2.60.120.10">
    <property type="entry name" value="Jelly Rolls"/>
    <property type="match status" value="1"/>
</dbReference>